<organism evidence="2 3">
    <name type="scientific">Alectoria fallacina</name>
    <dbReference type="NCBI Taxonomy" id="1903189"/>
    <lineage>
        <taxon>Eukaryota</taxon>
        <taxon>Fungi</taxon>
        <taxon>Dikarya</taxon>
        <taxon>Ascomycota</taxon>
        <taxon>Pezizomycotina</taxon>
        <taxon>Lecanoromycetes</taxon>
        <taxon>OSLEUM clade</taxon>
        <taxon>Lecanoromycetidae</taxon>
        <taxon>Lecanorales</taxon>
        <taxon>Lecanorineae</taxon>
        <taxon>Parmeliaceae</taxon>
        <taxon>Alectoria</taxon>
    </lineage>
</organism>
<accession>A0A8H3G1D6</accession>
<sequence>MLDPLNGKNSSPAARGGRGGVPRCDSTSATRVVTTRRQPPADVAVQIVLWNTSGYFKQNVVNALGSSLKIDPRFFEGVCDGSGRHFDPKHITIGGTVATVLRHYIPDKLDVLPIVLVARMEWESTLANAIEEEIGDVFPFQYPAVGAYPFYTPQNGR</sequence>
<feature type="region of interest" description="Disordered" evidence="1">
    <location>
        <begin position="1"/>
        <end position="35"/>
    </location>
</feature>
<gene>
    <name evidence="2" type="ORF">ALECFALPRED_005379</name>
</gene>
<proteinExistence type="predicted"/>
<reference evidence="2" key="1">
    <citation type="submission" date="2021-03" db="EMBL/GenBank/DDBJ databases">
        <authorList>
            <person name="Tagirdzhanova G."/>
        </authorList>
    </citation>
    <scope>NUCLEOTIDE SEQUENCE</scope>
</reference>
<dbReference type="Proteomes" id="UP000664203">
    <property type="component" value="Unassembled WGS sequence"/>
</dbReference>
<protein>
    <submittedName>
        <fullName evidence="2">Uncharacterized protein</fullName>
    </submittedName>
</protein>
<dbReference type="EMBL" id="CAJPDR010000336">
    <property type="protein sequence ID" value="CAF9932792.1"/>
    <property type="molecule type" value="Genomic_DNA"/>
</dbReference>
<dbReference type="AlphaFoldDB" id="A0A8H3G1D6"/>
<evidence type="ECO:0000313" key="3">
    <source>
        <dbReference type="Proteomes" id="UP000664203"/>
    </source>
</evidence>
<evidence type="ECO:0000313" key="2">
    <source>
        <dbReference type="EMBL" id="CAF9932792.1"/>
    </source>
</evidence>
<comment type="caution">
    <text evidence="2">The sequence shown here is derived from an EMBL/GenBank/DDBJ whole genome shotgun (WGS) entry which is preliminary data.</text>
</comment>
<dbReference type="OrthoDB" id="3231000at2759"/>
<evidence type="ECO:0000256" key="1">
    <source>
        <dbReference type="SAM" id="MobiDB-lite"/>
    </source>
</evidence>
<name>A0A8H3G1D6_9LECA</name>
<keyword evidence="3" id="KW-1185">Reference proteome</keyword>